<reference evidence="1 2" key="1">
    <citation type="submission" date="2024-05" db="EMBL/GenBank/DDBJ databases">
        <title>Genome sequencing and assembly of Indian major carp, Cirrhinus mrigala (Hamilton, 1822).</title>
        <authorList>
            <person name="Mohindra V."/>
            <person name="Chowdhury L.M."/>
            <person name="Lal K."/>
            <person name="Jena J.K."/>
        </authorList>
    </citation>
    <scope>NUCLEOTIDE SEQUENCE [LARGE SCALE GENOMIC DNA]</scope>
    <source>
        <strain evidence="1">CM1030</strain>
        <tissue evidence="1">Blood</tissue>
    </source>
</reference>
<dbReference type="Proteomes" id="UP001529510">
    <property type="component" value="Unassembled WGS sequence"/>
</dbReference>
<sequence>MCFLLEYSLSSADLSSISGFNSANTLHLGSMSGWQQHQIQNMQHSALSQLG</sequence>
<evidence type="ECO:0000313" key="1">
    <source>
        <dbReference type="EMBL" id="KAL0192908.1"/>
    </source>
</evidence>
<feature type="non-terminal residue" evidence="1">
    <location>
        <position position="51"/>
    </location>
</feature>
<proteinExistence type="predicted"/>
<dbReference type="EMBL" id="JAMKFB020000005">
    <property type="protein sequence ID" value="KAL0192908.1"/>
    <property type="molecule type" value="Genomic_DNA"/>
</dbReference>
<accession>A0ABD0R326</accession>
<protein>
    <submittedName>
        <fullName evidence="1">Uncharacterized protein</fullName>
    </submittedName>
</protein>
<comment type="caution">
    <text evidence="1">The sequence shown here is derived from an EMBL/GenBank/DDBJ whole genome shotgun (WGS) entry which is preliminary data.</text>
</comment>
<gene>
    <name evidence="1" type="ORF">M9458_011204</name>
</gene>
<keyword evidence="2" id="KW-1185">Reference proteome</keyword>
<dbReference type="AlphaFoldDB" id="A0ABD0R326"/>
<name>A0ABD0R326_CIRMR</name>
<evidence type="ECO:0000313" key="2">
    <source>
        <dbReference type="Proteomes" id="UP001529510"/>
    </source>
</evidence>
<organism evidence="1 2">
    <name type="scientific">Cirrhinus mrigala</name>
    <name type="common">Mrigala</name>
    <dbReference type="NCBI Taxonomy" id="683832"/>
    <lineage>
        <taxon>Eukaryota</taxon>
        <taxon>Metazoa</taxon>
        <taxon>Chordata</taxon>
        <taxon>Craniata</taxon>
        <taxon>Vertebrata</taxon>
        <taxon>Euteleostomi</taxon>
        <taxon>Actinopterygii</taxon>
        <taxon>Neopterygii</taxon>
        <taxon>Teleostei</taxon>
        <taxon>Ostariophysi</taxon>
        <taxon>Cypriniformes</taxon>
        <taxon>Cyprinidae</taxon>
        <taxon>Labeoninae</taxon>
        <taxon>Labeonini</taxon>
        <taxon>Cirrhinus</taxon>
    </lineage>
</organism>